<name>A0A514CI89_9BACT</name>
<feature type="binding site" evidence="10">
    <location>
        <begin position="16"/>
        <end position="21"/>
    </location>
    <ligand>
        <name>substrate</name>
    </ligand>
</feature>
<feature type="site" description="Interaction with substrate tRNA" evidence="10">
    <location>
        <position position="105"/>
    </location>
</feature>
<keyword evidence="4 10" id="KW-0808">Transferase</keyword>
<keyword evidence="6 10" id="KW-0547">Nucleotide-binding</keyword>
<dbReference type="PANTHER" id="PTHR11088:SF60">
    <property type="entry name" value="TRNA DIMETHYLALLYLTRANSFERASE"/>
    <property type="match status" value="1"/>
</dbReference>
<gene>
    <name evidence="10 14" type="primary">miaA</name>
    <name evidence="14" type="ORF">FKX85_10970</name>
</gene>
<dbReference type="Gene3D" id="3.40.50.300">
    <property type="entry name" value="P-loop containing nucleotide triphosphate hydrolases"/>
    <property type="match status" value="1"/>
</dbReference>
<dbReference type="PANTHER" id="PTHR11088">
    <property type="entry name" value="TRNA DIMETHYLALLYLTRANSFERASE"/>
    <property type="match status" value="1"/>
</dbReference>
<evidence type="ECO:0000256" key="7">
    <source>
        <dbReference type="ARBA" id="ARBA00022840"/>
    </source>
</evidence>
<dbReference type="Gene3D" id="1.10.20.140">
    <property type="match status" value="1"/>
</dbReference>
<evidence type="ECO:0000256" key="4">
    <source>
        <dbReference type="ARBA" id="ARBA00022679"/>
    </source>
</evidence>
<feature type="region of interest" description="Interaction with substrate tRNA" evidence="10">
    <location>
        <begin position="39"/>
        <end position="42"/>
    </location>
</feature>
<evidence type="ECO:0000313" key="15">
    <source>
        <dbReference type="Proteomes" id="UP000316614"/>
    </source>
</evidence>
<protein>
    <recommendedName>
        <fullName evidence="10">tRNA dimethylallyltransferase</fullName>
        <ecNumber evidence="10">2.5.1.75</ecNumber>
    </recommendedName>
    <alternativeName>
        <fullName evidence="10">Dimethylallyl diphosphate:tRNA dimethylallyltransferase</fullName>
        <shortName evidence="10">DMAPP:tRNA dimethylallyltransferase</shortName>
        <shortName evidence="10">DMATase</shortName>
    </alternativeName>
    <alternativeName>
        <fullName evidence="10">Isopentenyl-diphosphate:tRNA isopentenyltransferase</fullName>
        <shortName evidence="10">IPP transferase</shortName>
        <shortName evidence="10">IPPT</shortName>
        <shortName evidence="10">IPTase</shortName>
    </alternativeName>
</protein>
<evidence type="ECO:0000256" key="5">
    <source>
        <dbReference type="ARBA" id="ARBA00022694"/>
    </source>
</evidence>
<evidence type="ECO:0000256" key="2">
    <source>
        <dbReference type="ARBA" id="ARBA00003213"/>
    </source>
</evidence>
<comment type="caution">
    <text evidence="10">Lacks conserved residue(s) required for the propagation of feature annotation.</text>
</comment>
<dbReference type="InterPro" id="IPR027417">
    <property type="entry name" value="P-loop_NTPase"/>
</dbReference>
<evidence type="ECO:0000256" key="6">
    <source>
        <dbReference type="ARBA" id="ARBA00022741"/>
    </source>
</evidence>
<evidence type="ECO:0000256" key="13">
    <source>
        <dbReference type="RuleBase" id="RU003785"/>
    </source>
</evidence>
<dbReference type="GO" id="GO:0005524">
    <property type="term" value="F:ATP binding"/>
    <property type="evidence" value="ECO:0007669"/>
    <property type="project" value="UniProtKB-UniRule"/>
</dbReference>
<dbReference type="InterPro" id="IPR039657">
    <property type="entry name" value="Dimethylallyltransferase"/>
</dbReference>
<comment type="subunit">
    <text evidence="10">Monomer.</text>
</comment>
<feature type="site" description="Interaction with substrate tRNA" evidence="10">
    <location>
        <position position="127"/>
    </location>
</feature>
<dbReference type="HAMAP" id="MF_00185">
    <property type="entry name" value="IPP_trans"/>
    <property type="match status" value="1"/>
</dbReference>
<comment type="cofactor">
    <cofactor evidence="1 10">
        <name>Mg(2+)</name>
        <dbReference type="ChEBI" id="CHEBI:18420"/>
    </cofactor>
</comment>
<evidence type="ECO:0000256" key="1">
    <source>
        <dbReference type="ARBA" id="ARBA00001946"/>
    </source>
</evidence>
<proteinExistence type="inferred from homology"/>
<evidence type="ECO:0000313" key="14">
    <source>
        <dbReference type="EMBL" id="QDH79532.1"/>
    </source>
</evidence>
<evidence type="ECO:0000256" key="3">
    <source>
        <dbReference type="ARBA" id="ARBA00005842"/>
    </source>
</evidence>
<comment type="function">
    <text evidence="2 10 12">Catalyzes the transfer of a dimethylallyl group onto the adenine at position 37 in tRNAs that read codons beginning with uridine, leading to the formation of N6-(dimethylallyl)adenosine (i(6)A).</text>
</comment>
<dbReference type="AlphaFoldDB" id="A0A514CI89"/>
<comment type="catalytic activity">
    <reaction evidence="9 10 11">
        <text>adenosine(37) in tRNA + dimethylallyl diphosphate = N(6)-dimethylallyladenosine(37) in tRNA + diphosphate</text>
        <dbReference type="Rhea" id="RHEA:26482"/>
        <dbReference type="Rhea" id="RHEA-COMP:10162"/>
        <dbReference type="Rhea" id="RHEA-COMP:10375"/>
        <dbReference type="ChEBI" id="CHEBI:33019"/>
        <dbReference type="ChEBI" id="CHEBI:57623"/>
        <dbReference type="ChEBI" id="CHEBI:74411"/>
        <dbReference type="ChEBI" id="CHEBI:74415"/>
        <dbReference type="EC" id="2.5.1.75"/>
    </reaction>
</comment>
<dbReference type="RefSeq" id="WP_141614775.1">
    <property type="nucleotide sequence ID" value="NZ_CP041253.1"/>
</dbReference>
<dbReference type="GO" id="GO:0052381">
    <property type="term" value="F:tRNA dimethylallyltransferase activity"/>
    <property type="evidence" value="ECO:0007669"/>
    <property type="project" value="UniProtKB-UniRule"/>
</dbReference>
<evidence type="ECO:0000256" key="12">
    <source>
        <dbReference type="RuleBase" id="RU003784"/>
    </source>
</evidence>
<evidence type="ECO:0000256" key="8">
    <source>
        <dbReference type="ARBA" id="ARBA00022842"/>
    </source>
</evidence>
<keyword evidence="15" id="KW-1185">Reference proteome</keyword>
<accession>A0A514CI89</accession>
<evidence type="ECO:0000256" key="9">
    <source>
        <dbReference type="ARBA" id="ARBA00049563"/>
    </source>
</evidence>
<keyword evidence="5 10" id="KW-0819">tRNA processing</keyword>
<reference evidence="14 15" key="1">
    <citation type="submission" date="2019-06" db="EMBL/GenBank/DDBJ databases">
        <title>Echinicola alkalisoli sp. nov. isolated from saline soil.</title>
        <authorList>
            <person name="Sun J.-Q."/>
            <person name="Xu L."/>
        </authorList>
    </citation>
    <scope>NUCLEOTIDE SEQUENCE [LARGE SCALE GENOMIC DNA]</scope>
    <source>
        <strain evidence="14 15">LN3S3</strain>
    </source>
</reference>
<feature type="binding site" evidence="10">
    <location>
        <begin position="14"/>
        <end position="21"/>
    </location>
    <ligand>
        <name>ATP</name>
        <dbReference type="ChEBI" id="CHEBI:30616"/>
    </ligand>
</feature>
<dbReference type="InterPro" id="IPR018022">
    <property type="entry name" value="IPT"/>
</dbReference>
<dbReference type="EC" id="2.5.1.75" evidence="10"/>
<keyword evidence="8 10" id="KW-0460">Magnesium</keyword>
<sequence>MLIKNNKYLLVVAGPTAVGKTDLCIKLAKKFKTAIISSDSRQFYKETDIGTAKPSAAEMQDVPHYFVNNLSIHDDYDVRKFEKDALLVLNNLFEMHNVVIMTGGSGLYIDAVCNGFDEIPAIDPSIRKSLNQLYQEKGITALQEKLAELDSDYYKQVDVNNPQRLIRGCEVTMGTGKPFSSYRKKEKVRRPFQVIKVGLQRERQELYHRINLRMDQMIAAGLFEEAAGLYPQRYLNALQTVGYSEIFGYLDGEYDKEEAERLLKRNSRRYAKRQMTWFRRDEEIQWFSPDEYERVEAYVEDQMTR</sequence>
<dbReference type="GO" id="GO:0006400">
    <property type="term" value="P:tRNA modification"/>
    <property type="evidence" value="ECO:0007669"/>
    <property type="project" value="TreeGrafter"/>
</dbReference>
<dbReference type="KEGG" id="echi:FKX85_10970"/>
<evidence type="ECO:0000256" key="10">
    <source>
        <dbReference type="HAMAP-Rule" id="MF_00185"/>
    </source>
</evidence>
<organism evidence="14 15">
    <name type="scientific">Echinicola soli</name>
    <dbReference type="NCBI Taxonomy" id="2591634"/>
    <lineage>
        <taxon>Bacteria</taxon>
        <taxon>Pseudomonadati</taxon>
        <taxon>Bacteroidota</taxon>
        <taxon>Cytophagia</taxon>
        <taxon>Cytophagales</taxon>
        <taxon>Cyclobacteriaceae</taxon>
        <taxon>Echinicola</taxon>
    </lineage>
</organism>
<dbReference type="SUPFAM" id="SSF52540">
    <property type="entry name" value="P-loop containing nucleoside triphosphate hydrolases"/>
    <property type="match status" value="1"/>
</dbReference>
<comment type="similarity">
    <text evidence="3 10 13">Belongs to the IPP transferase family.</text>
</comment>
<dbReference type="Proteomes" id="UP000316614">
    <property type="component" value="Chromosome"/>
</dbReference>
<evidence type="ECO:0000256" key="11">
    <source>
        <dbReference type="RuleBase" id="RU003783"/>
    </source>
</evidence>
<dbReference type="EMBL" id="CP041253">
    <property type="protein sequence ID" value="QDH79532.1"/>
    <property type="molecule type" value="Genomic_DNA"/>
</dbReference>
<dbReference type="NCBIfam" id="TIGR00174">
    <property type="entry name" value="miaA"/>
    <property type="match status" value="1"/>
</dbReference>
<feature type="region of interest" description="Interaction with substrate tRNA" evidence="10">
    <location>
        <begin position="163"/>
        <end position="167"/>
    </location>
</feature>
<keyword evidence="7 10" id="KW-0067">ATP-binding</keyword>
<dbReference type="Pfam" id="PF01715">
    <property type="entry name" value="IPPT"/>
    <property type="match status" value="1"/>
</dbReference>
<dbReference type="OrthoDB" id="9776390at2"/>